<evidence type="ECO:0000256" key="1">
    <source>
        <dbReference type="SAM" id="MobiDB-lite"/>
    </source>
</evidence>
<dbReference type="Proteomes" id="UP001054945">
    <property type="component" value="Unassembled WGS sequence"/>
</dbReference>
<feature type="region of interest" description="Disordered" evidence="1">
    <location>
        <begin position="26"/>
        <end position="66"/>
    </location>
</feature>
<gene>
    <name evidence="2" type="ORF">CEXT_243471</name>
</gene>
<comment type="caution">
    <text evidence="2">The sequence shown here is derived from an EMBL/GenBank/DDBJ whole genome shotgun (WGS) entry which is preliminary data.</text>
</comment>
<evidence type="ECO:0000313" key="3">
    <source>
        <dbReference type="Proteomes" id="UP001054945"/>
    </source>
</evidence>
<reference evidence="2 3" key="1">
    <citation type="submission" date="2021-06" db="EMBL/GenBank/DDBJ databases">
        <title>Caerostris extrusa draft genome.</title>
        <authorList>
            <person name="Kono N."/>
            <person name="Arakawa K."/>
        </authorList>
    </citation>
    <scope>NUCLEOTIDE SEQUENCE [LARGE SCALE GENOMIC DNA]</scope>
</reference>
<protein>
    <submittedName>
        <fullName evidence="2">Uncharacterized protein</fullName>
    </submittedName>
</protein>
<sequence>MSICTRNQKTGRVRYRVLTWQTSSLFAPRNRQSRHQQQRSATRDTSKGAAETIKSPPVGRSHGTAPHKIYMGVEEQTLLLMPCVSGF</sequence>
<organism evidence="2 3">
    <name type="scientific">Caerostris extrusa</name>
    <name type="common">Bark spider</name>
    <name type="synonym">Caerostris bankana</name>
    <dbReference type="NCBI Taxonomy" id="172846"/>
    <lineage>
        <taxon>Eukaryota</taxon>
        <taxon>Metazoa</taxon>
        <taxon>Ecdysozoa</taxon>
        <taxon>Arthropoda</taxon>
        <taxon>Chelicerata</taxon>
        <taxon>Arachnida</taxon>
        <taxon>Araneae</taxon>
        <taxon>Araneomorphae</taxon>
        <taxon>Entelegynae</taxon>
        <taxon>Araneoidea</taxon>
        <taxon>Araneidae</taxon>
        <taxon>Caerostris</taxon>
    </lineage>
</organism>
<accession>A0AAV4U198</accession>
<dbReference type="EMBL" id="BPLR01012121">
    <property type="protein sequence ID" value="GIY51508.1"/>
    <property type="molecule type" value="Genomic_DNA"/>
</dbReference>
<name>A0AAV4U198_CAEEX</name>
<evidence type="ECO:0000313" key="2">
    <source>
        <dbReference type="EMBL" id="GIY51508.1"/>
    </source>
</evidence>
<keyword evidence="3" id="KW-1185">Reference proteome</keyword>
<proteinExistence type="predicted"/>
<dbReference type="AlphaFoldDB" id="A0AAV4U198"/>